<sequence length="150" mass="16562">MTQHDMILGGPLAAEEAAEVKEVRLTPVSFREIARGGDLVKFPCSITQELTVPFHSSTSTFTGSRRTNTLNELGFVVAIPNESQLAITSEAPAGPHPVWAPIEHFGQVYSWLMLNRPENLSILIHPLTKEKRKDRMTGHPVSGVRRVPRG</sequence>
<dbReference type="InterPro" id="IPR014980">
    <property type="entry name" value="DOPA_dioxygen"/>
</dbReference>
<dbReference type="Pfam" id="PF08883">
    <property type="entry name" value="DOPA_dioxygen"/>
    <property type="match status" value="1"/>
</dbReference>
<dbReference type="Proteomes" id="UP000269721">
    <property type="component" value="Unassembled WGS sequence"/>
</dbReference>
<gene>
    <name evidence="2" type="ORF">BDK51DRAFT_26703</name>
</gene>
<evidence type="ECO:0000313" key="2">
    <source>
        <dbReference type="EMBL" id="RKO87258.1"/>
    </source>
</evidence>
<keyword evidence="3" id="KW-1185">Reference proteome</keyword>
<reference evidence="3" key="1">
    <citation type="journal article" date="2018" name="Nat. Microbiol.">
        <title>Leveraging single-cell genomics to expand the fungal tree of life.</title>
        <authorList>
            <person name="Ahrendt S.R."/>
            <person name="Quandt C.A."/>
            <person name="Ciobanu D."/>
            <person name="Clum A."/>
            <person name="Salamov A."/>
            <person name="Andreopoulos B."/>
            <person name="Cheng J.F."/>
            <person name="Woyke T."/>
            <person name="Pelin A."/>
            <person name="Henrissat B."/>
            <person name="Reynolds N.K."/>
            <person name="Benny G.L."/>
            <person name="Smith M.E."/>
            <person name="James T.Y."/>
            <person name="Grigoriev I.V."/>
        </authorList>
    </citation>
    <scope>NUCLEOTIDE SEQUENCE [LARGE SCALE GENOMIC DNA]</scope>
</reference>
<dbReference type="OrthoDB" id="9970095at2759"/>
<organism evidence="2 3">
    <name type="scientific">Blyttiomyces helicus</name>
    <dbReference type="NCBI Taxonomy" id="388810"/>
    <lineage>
        <taxon>Eukaryota</taxon>
        <taxon>Fungi</taxon>
        <taxon>Fungi incertae sedis</taxon>
        <taxon>Chytridiomycota</taxon>
        <taxon>Chytridiomycota incertae sedis</taxon>
        <taxon>Chytridiomycetes</taxon>
        <taxon>Chytridiomycetes incertae sedis</taxon>
        <taxon>Blyttiomyces</taxon>
    </lineage>
</organism>
<name>A0A4P9W864_9FUNG</name>
<proteinExistence type="predicted"/>
<feature type="region of interest" description="Disordered" evidence="1">
    <location>
        <begin position="131"/>
        <end position="150"/>
    </location>
</feature>
<evidence type="ECO:0000256" key="1">
    <source>
        <dbReference type="SAM" id="MobiDB-lite"/>
    </source>
</evidence>
<dbReference type="AlphaFoldDB" id="A0A4P9W864"/>
<accession>A0A4P9W864</accession>
<evidence type="ECO:0000313" key="3">
    <source>
        <dbReference type="Proteomes" id="UP000269721"/>
    </source>
</evidence>
<protein>
    <submittedName>
        <fullName evidence="2">Uncharacterized protein</fullName>
    </submittedName>
</protein>
<dbReference type="SUPFAM" id="SSF143410">
    <property type="entry name" value="DOPA-like"/>
    <property type="match status" value="1"/>
</dbReference>
<dbReference type="Gene3D" id="3.30.70.1240">
    <property type="entry name" value="DOPA-like domains"/>
    <property type="match status" value="1"/>
</dbReference>
<dbReference type="InterPro" id="IPR023389">
    <property type="entry name" value="DOPA-like_sf"/>
</dbReference>
<dbReference type="EMBL" id="KZ997557">
    <property type="protein sequence ID" value="RKO87258.1"/>
    <property type="molecule type" value="Genomic_DNA"/>
</dbReference>